<feature type="non-terminal residue" evidence="1">
    <location>
        <position position="807"/>
    </location>
</feature>
<proteinExistence type="predicted"/>
<dbReference type="InterPro" id="IPR052918">
    <property type="entry name" value="Motility_Chemotaxis_Reg"/>
</dbReference>
<sequence length="807" mass="85548">MSNINKVLWTQQFGGTLPDTGFSIAADTSGNTYVTGAFNDTATFSNTTLTSTGFGYSDAFVAKLDSNKNVLWAKKLGGTLSDFGFGITVDGAGNSYVTGYFSVTATFGSTTLTSTGNEDVFITKLDSSGNFLWAQKLGGTSSDIGLGINTDANGNIYATGTLNANSDINNSTSLSTSDTFIRKLDTNGNILWTKNLGGSSLDSGSSVINDQDGNTYVSGFFSGTVTFDNITLTSAGNNDAFITKLDRSGKFLWARNLGGTSDDRGRGIIVDETGNAYFTGYFSDSATFGSTTFSSAGNTDAFVAKLDNNGNTLWAKNLGGIEIDEGYGIVADKVGNIYVSGNFSGTATFGSTTLSSTGDSDAFIAKLDSNGNVLSAQKFGSTSLDLGIGITTDGKGNIYATGGFSDTATFGNTSLTSAGSIDAFIVKLGDEVGETQITLIPNNTDSVFNLNGAATPIQFLLKSASPSVVNEIGLFTVDDDQGTIDGIAPNDSNYTQAVLSRSRSIFSTLGNSPNGFDTNLTRTLDLDAGIRFRLLLVQNGTLDGLRNGTVPLSQLLLSSPASLQVSDVGNSTFDLRFEDSPGSGQFNDAVLQMQLGTEADKPIGTNLQDQQEGEVLDLRGLTDTQTATFTVNREAAYNNFVGFFRVADANGSIDINGDGIGDLLPGQTGYGEAAVKNRVGGINLSVGNQGQASFTGQFEGGSIFAPFLIVNGTPDQLLDSNPNNNPAIYFPYIRHLRKRIKLWYNKVKSCIYPEIMSNIVEYIHHNPEESQRLLGLHYEQLKQLIEKAIELHNNKKELAESKKVRLI</sequence>
<name>A0ABR9VF85_9CYAN</name>
<keyword evidence="2" id="KW-1185">Reference proteome</keyword>
<dbReference type="InterPro" id="IPR010620">
    <property type="entry name" value="SBBP_repeat"/>
</dbReference>
<protein>
    <submittedName>
        <fullName evidence="1">SBBP repeat-containing protein</fullName>
    </submittedName>
</protein>
<dbReference type="Pfam" id="PF06739">
    <property type="entry name" value="SBBP"/>
    <property type="match status" value="3"/>
</dbReference>
<accession>A0ABR9VF85</accession>
<evidence type="ECO:0000313" key="1">
    <source>
        <dbReference type="EMBL" id="MBE9237157.1"/>
    </source>
</evidence>
<dbReference type="PANTHER" id="PTHR35580">
    <property type="entry name" value="CELL SURFACE GLYCOPROTEIN (S-LAYER PROTEIN)-LIKE PROTEIN"/>
    <property type="match status" value="1"/>
</dbReference>
<dbReference type="PANTHER" id="PTHR35580:SF1">
    <property type="entry name" value="PHYTASE-LIKE DOMAIN-CONTAINING PROTEIN"/>
    <property type="match status" value="1"/>
</dbReference>
<reference evidence="1 2" key="1">
    <citation type="submission" date="2020-10" db="EMBL/GenBank/DDBJ databases">
        <authorList>
            <person name="Castelo-Branco R."/>
            <person name="Eusebio N."/>
            <person name="Adriana R."/>
            <person name="Vieira A."/>
            <person name="Brugerolle De Fraissinette N."/>
            <person name="Rezende De Castro R."/>
            <person name="Schneider M.P."/>
            <person name="Vasconcelos V."/>
            <person name="Leao P.N."/>
        </authorList>
    </citation>
    <scope>NUCLEOTIDE SEQUENCE [LARGE SCALE GENOMIC DNA]</scope>
    <source>
        <strain evidence="1 2">LEGE 00250</strain>
    </source>
</reference>
<dbReference type="RefSeq" id="WP_193943131.1">
    <property type="nucleotide sequence ID" value="NZ_JADEWB010000079.1"/>
</dbReference>
<organism evidence="1 2">
    <name type="scientific">Sphaerospermopsis aphanizomenoides LEGE 00250</name>
    <dbReference type="NCBI Taxonomy" id="2777972"/>
    <lineage>
        <taxon>Bacteria</taxon>
        <taxon>Bacillati</taxon>
        <taxon>Cyanobacteriota</taxon>
        <taxon>Cyanophyceae</taxon>
        <taxon>Nostocales</taxon>
        <taxon>Aphanizomenonaceae</taxon>
        <taxon>Sphaerospermopsis</taxon>
        <taxon>Sphaerospermopsis aphanizomenoides</taxon>
    </lineage>
</organism>
<comment type="caution">
    <text evidence="1">The sequence shown here is derived from an EMBL/GenBank/DDBJ whole genome shotgun (WGS) entry which is preliminary data.</text>
</comment>
<dbReference type="Proteomes" id="UP000606776">
    <property type="component" value="Unassembled WGS sequence"/>
</dbReference>
<gene>
    <name evidence="1" type="ORF">IQ227_14250</name>
</gene>
<dbReference type="EMBL" id="JADEWB010000079">
    <property type="protein sequence ID" value="MBE9237157.1"/>
    <property type="molecule type" value="Genomic_DNA"/>
</dbReference>
<dbReference type="SUPFAM" id="SSF63829">
    <property type="entry name" value="Calcium-dependent phosphotriesterase"/>
    <property type="match status" value="1"/>
</dbReference>
<evidence type="ECO:0000313" key="2">
    <source>
        <dbReference type="Proteomes" id="UP000606776"/>
    </source>
</evidence>